<dbReference type="EMBL" id="KI517881">
    <property type="protein sequence ID" value="ESQ29126.1"/>
    <property type="molecule type" value="Genomic_DNA"/>
</dbReference>
<sequence length="91" mass="10542">STFMRYEEMKAEPRGQIKRLADFLDKVLDLCSLRNLSGLEINRTGKSYNSDNKDFFRKGEVGDSKNYLTPEMENKIDMIIQEKLQGSGLKF</sequence>
<dbReference type="Proteomes" id="UP000030689">
    <property type="component" value="Unassembled WGS sequence"/>
</dbReference>
<dbReference type="Gene3D" id="3.40.50.300">
    <property type="entry name" value="P-loop containing nucleotide triphosphate hydrolases"/>
    <property type="match status" value="1"/>
</dbReference>
<protein>
    <recommendedName>
        <fullName evidence="3">Sulfotransferase</fullName>
        <ecNumber evidence="3">2.8.2.-</ecNumber>
    </recommendedName>
</protein>
<feature type="domain" description="Sulfotransferase" evidence="4">
    <location>
        <begin position="3"/>
        <end position="88"/>
    </location>
</feature>
<proteinExistence type="inferred from homology"/>
<keyword evidence="2 3" id="KW-0808">Transferase</keyword>
<dbReference type="SUPFAM" id="SSF52540">
    <property type="entry name" value="P-loop containing nucleoside triphosphate hydrolases"/>
    <property type="match status" value="1"/>
</dbReference>
<dbReference type="OMA" id="CRIDQMK"/>
<dbReference type="InterPro" id="IPR027417">
    <property type="entry name" value="P-loop_NTPase"/>
</dbReference>
<dbReference type="InterPro" id="IPR000863">
    <property type="entry name" value="Sulfotransferase_dom"/>
</dbReference>
<dbReference type="Gramene" id="ESQ29126">
    <property type="protein sequence ID" value="ESQ29126"/>
    <property type="gene ID" value="EUTSA_v10024050mg"/>
</dbReference>
<comment type="similarity">
    <text evidence="1 3">Belongs to the sulfotransferase 1 family.</text>
</comment>
<keyword evidence="6" id="KW-1185">Reference proteome</keyword>
<dbReference type="GO" id="GO:0008146">
    <property type="term" value="F:sulfotransferase activity"/>
    <property type="evidence" value="ECO:0007669"/>
    <property type="project" value="InterPro"/>
</dbReference>
<evidence type="ECO:0000313" key="5">
    <source>
        <dbReference type="EMBL" id="ESQ29126.1"/>
    </source>
</evidence>
<accession>V4MD39</accession>
<evidence type="ECO:0000256" key="2">
    <source>
        <dbReference type="ARBA" id="ARBA00022679"/>
    </source>
</evidence>
<evidence type="ECO:0000256" key="3">
    <source>
        <dbReference type="RuleBase" id="RU361155"/>
    </source>
</evidence>
<feature type="non-terminal residue" evidence="5">
    <location>
        <position position="1"/>
    </location>
</feature>
<dbReference type="eggNOG" id="KOG1584">
    <property type="taxonomic scope" value="Eukaryota"/>
</dbReference>
<name>V4MD39_EUTSA</name>
<dbReference type="EC" id="2.8.2.-" evidence="3"/>
<evidence type="ECO:0000313" key="6">
    <source>
        <dbReference type="Proteomes" id="UP000030689"/>
    </source>
</evidence>
<dbReference type="AlphaFoldDB" id="V4MD39"/>
<dbReference type="Pfam" id="PF00685">
    <property type="entry name" value="Sulfotransfer_1"/>
    <property type="match status" value="1"/>
</dbReference>
<dbReference type="KEGG" id="eus:EUTSA_v10024050mg"/>
<reference evidence="5 6" key="1">
    <citation type="journal article" date="2013" name="Front. Plant Sci.">
        <title>The Reference Genome of the Halophytic Plant Eutrema salsugineum.</title>
        <authorList>
            <person name="Yang R."/>
            <person name="Jarvis D.E."/>
            <person name="Chen H."/>
            <person name="Beilstein M.A."/>
            <person name="Grimwood J."/>
            <person name="Jenkins J."/>
            <person name="Shu S."/>
            <person name="Prochnik S."/>
            <person name="Xin M."/>
            <person name="Ma C."/>
            <person name="Schmutz J."/>
            <person name="Wing R.A."/>
            <person name="Mitchell-Olds T."/>
            <person name="Schumaker K.S."/>
            <person name="Wang X."/>
        </authorList>
    </citation>
    <scope>NUCLEOTIDE SEQUENCE [LARGE SCALE GENOMIC DNA]</scope>
</reference>
<gene>
    <name evidence="5" type="ORF">EUTSA_v10024050mg</name>
</gene>
<evidence type="ECO:0000256" key="1">
    <source>
        <dbReference type="ARBA" id="ARBA00005771"/>
    </source>
</evidence>
<organism evidence="5 6">
    <name type="scientific">Eutrema salsugineum</name>
    <name type="common">Saltwater cress</name>
    <name type="synonym">Sisymbrium salsugineum</name>
    <dbReference type="NCBI Taxonomy" id="72664"/>
    <lineage>
        <taxon>Eukaryota</taxon>
        <taxon>Viridiplantae</taxon>
        <taxon>Streptophyta</taxon>
        <taxon>Embryophyta</taxon>
        <taxon>Tracheophyta</taxon>
        <taxon>Spermatophyta</taxon>
        <taxon>Magnoliopsida</taxon>
        <taxon>eudicotyledons</taxon>
        <taxon>Gunneridae</taxon>
        <taxon>Pentapetalae</taxon>
        <taxon>rosids</taxon>
        <taxon>malvids</taxon>
        <taxon>Brassicales</taxon>
        <taxon>Brassicaceae</taxon>
        <taxon>Eutremeae</taxon>
        <taxon>Eutrema</taxon>
    </lineage>
</organism>
<dbReference type="PANTHER" id="PTHR11783">
    <property type="entry name" value="SULFOTRANSFERASE SULT"/>
    <property type="match status" value="1"/>
</dbReference>
<evidence type="ECO:0000259" key="4">
    <source>
        <dbReference type="Pfam" id="PF00685"/>
    </source>
</evidence>